<dbReference type="CDD" id="cd13603">
    <property type="entry name" value="PBP2_TRAP_Siap_TeaA_like"/>
    <property type="match status" value="1"/>
</dbReference>
<accession>A0A934MF33</accession>
<feature type="chain" id="PRO_5038001892" evidence="2">
    <location>
        <begin position="26"/>
        <end position="328"/>
    </location>
</feature>
<proteinExistence type="predicted"/>
<dbReference type="InterPro" id="IPR038404">
    <property type="entry name" value="TRAP_DctP_sf"/>
</dbReference>
<protein>
    <submittedName>
        <fullName evidence="3">TRAP transporter substrate-binding protein</fullName>
    </submittedName>
</protein>
<organism evidence="3 4">
    <name type="scientific">Acuticoccus mangrovi</name>
    <dbReference type="NCBI Taxonomy" id="2796142"/>
    <lineage>
        <taxon>Bacteria</taxon>
        <taxon>Pseudomonadati</taxon>
        <taxon>Pseudomonadota</taxon>
        <taxon>Alphaproteobacteria</taxon>
        <taxon>Hyphomicrobiales</taxon>
        <taxon>Amorphaceae</taxon>
        <taxon>Acuticoccus</taxon>
    </lineage>
</organism>
<dbReference type="Pfam" id="PF03480">
    <property type="entry name" value="DctP"/>
    <property type="match status" value="1"/>
</dbReference>
<name>A0A934MF33_9HYPH</name>
<dbReference type="EMBL" id="JAEKJA010000001">
    <property type="protein sequence ID" value="MBJ3774505.1"/>
    <property type="molecule type" value="Genomic_DNA"/>
</dbReference>
<keyword evidence="1 2" id="KW-0732">Signal</keyword>
<evidence type="ECO:0000313" key="4">
    <source>
        <dbReference type="Proteomes" id="UP000609531"/>
    </source>
</evidence>
<reference evidence="3" key="1">
    <citation type="submission" date="2020-12" db="EMBL/GenBank/DDBJ databases">
        <title>Bacterial taxonomy.</title>
        <authorList>
            <person name="Pan X."/>
        </authorList>
    </citation>
    <scope>NUCLEOTIDE SEQUENCE</scope>
    <source>
        <strain evidence="3">B2012</strain>
    </source>
</reference>
<dbReference type="PANTHER" id="PTHR33376">
    <property type="match status" value="1"/>
</dbReference>
<evidence type="ECO:0000256" key="1">
    <source>
        <dbReference type="ARBA" id="ARBA00022729"/>
    </source>
</evidence>
<evidence type="ECO:0000313" key="3">
    <source>
        <dbReference type="EMBL" id="MBJ3774505.1"/>
    </source>
</evidence>
<dbReference type="GO" id="GO:0055085">
    <property type="term" value="P:transmembrane transport"/>
    <property type="evidence" value="ECO:0007669"/>
    <property type="project" value="InterPro"/>
</dbReference>
<dbReference type="PANTHER" id="PTHR33376:SF4">
    <property type="entry name" value="SIALIC ACID-BINDING PERIPLASMIC PROTEIN SIAP"/>
    <property type="match status" value="1"/>
</dbReference>
<evidence type="ECO:0000256" key="2">
    <source>
        <dbReference type="SAM" id="SignalP"/>
    </source>
</evidence>
<sequence>MFRLAAAAACALALGLAAAPAPTSAAERLTLTSQYGPGKPQTLLWERFAEILERERPGAYDINIVTNGALGGEKEEAEAIRLGAITGAESTIANLTTWVPLGAVLDLPFVFQDAAHIERVLEGPLGDELKAAYRAEGFETPAFIIFGARHLLGKTPLTEPGDVDGLTMRVLQSDLHVALWRSLGANPTALPITEAYTALSNGVVDAMDMTKSGFEALKLYEVAPVLTETAHIWAVGVVYFDANFWAGLDADERALFQKASEEAAAYFNEIAAEEQEAALQRAMALGASRAAVDQELWRAAVAPFVEDFVRNMEDPRAVDALEMIQEAR</sequence>
<dbReference type="Gene3D" id="3.40.190.170">
    <property type="entry name" value="Bacterial extracellular solute-binding protein, family 7"/>
    <property type="match status" value="1"/>
</dbReference>
<dbReference type="AlphaFoldDB" id="A0A934MF33"/>
<feature type="signal peptide" evidence="2">
    <location>
        <begin position="1"/>
        <end position="25"/>
    </location>
</feature>
<dbReference type="RefSeq" id="WP_198880382.1">
    <property type="nucleotide sequence ID" value="NZ_JAEKJA010000001.1"/>
</dbReference>
<keyword evidence="4" id="KW-1185">Reference proteome</keyword>
<dbReference type="Proteomes" id="UP000609531">
    <property type="component" value="Unassembled WGS sequence"/>
</dbReference>
<dbReference type="InterPro" id="IPR018389">
    <property type="entry name" value="DctP_fam"/>
</dbReference>
<gene>
    <name evidence="3" type="ORF">JCR33_02330</name>
</gene>
<dbReference type="NCBIfam" id="NF037995">
    <property type="entry name" value="TRAP_S1"/>
    <property type="match status" value="1"/>
</dbReference>
<comment type="caution">
    <text evidence="3">The sequence shown here is derived from an EMBL/GenBank/DDBJ whole genome shotgun (WGS) entry which is preliminary data.</text>
</comment>